<feature type="domain" description="Extradiol ring-cleavage dioxygenase class III enzyme subunit B" evidence="6">
    <location>
        <begin position="6"/>
        <end position="239"/>
    </location>
</feature>
<gene>
    <name evidence="7" type="ORF">SAMN04488038_12026</name>
</gene>
<dbReference type="Pfam" id="PF02900">
    <property type="entry name" value="LigB"/>
    <property type="match status" value="1"/>
</dbReference>
<dbReference type="InterPro" id="IPR004183">
    <property type="entry name" value="Xdiol_dOase_suB"/>
</dbReference>
<proteinExistence type="inferred from homology"/>
<evidence type="ECO:0000259" key="6">
    <source>
        <dbReference type="Pfam" id="PF02900"/>
    </source>
</evidence>
<dbReference type="STRING" id="489703.SAMN04488038_12026"/>
<dbReference type="RefSeq" id="WP_093289580.1">
    <property type="nucleotide sequence ID" value="NZ_FOFS01000020.1"/>
</dbReference>
<keyword evidence="5" id="KW-0560">Oxidoreductase</keyword>
<evidence type="ECO:0000313" key="8">
    <source>
        <dbReference type="Proteomes" id="UP000199233"/>
    </source>
</evidence>
<dbReference type="PANTHER" id="PTHR30096">
    <property type="entry name" value="4,5-DOPA DIOXYGENASE EXTRADIOL-LIKE PROTEIN"/>
    <property type="match status" value="1"/>
</dbReference>
<keyword evidence="7" id="KW-0223">Dioxygenase</keyword>
<evidence type="ECO:0000256" key="1">
    <source>
        <dbReference type="ARBA" id="ARBA00001947"/>
    </source>
</evidence>
<reference evidence="8" key="1">
    <citation type="submission" date="2016-10" db="EMBL/GenBank/DDBJ databases">
        <authorList>
            <person name="Varghese N."/>
            <person name="Submissions S."/>
        </authorList>
    </citation>
    <scope>NUCLEOTIDE SEQUENCE [LARGE SCALE GENOMIC DNA]</scope>
    <source>
        <strain evidence="8">DSM 25927</strain>
    </source>
</reference>
<dbReference type="GO" id="GO:0016702">
    <property type="term" value="F:oxidoreductase activity, acting on single donors with incorporation of molecular oxygen, incorporation of two atoms of oxygen"/>
    <property type="evidence" value="ECO:0007669"/>
    <property type="project" value="UniProtKB-ARBA"/>
</dbReference>
<dbReference type="InterPro" id="IPR014436">
    <property type="entry name" value="Extradiol_dOase_DODA"/>
</dbReference>
<accession>A0A1H9MAL1</accession>
<evidence type="ECO:0000256" key="2">
    <source>
        <dbReference type="ARBA" id="ARBA00007581"/>
    </source>
</evidence>
<keyword evidence="4" id="KW-0862">Zinc</keyword>
<evidence type="ECO:0000256" key="3">
    <source>
        <dbReference type="ARBA" id="ARBA00022723"/>
    </source>
</evidence>
<dbReference type="OrthoDB" id="9790889at2"/>
<comment type="cofactor">
    <cofactor evidence="1">
        <name>Zn(2+)</name>
        <dbReference type="ChEBI" id="CHEBI:29105"/>
    </cofactor>
</comment>
<organism evidence="7 8">
    <name type="scientific">Solimonas aquatica</name>
    <dbReference type="NCBI Taxonomy" id="489703"/>
    <lineage>
        <taxon>Bacteria</taxon>
        <taxon>Pseudomonadati</taxon>
        <taxon>Pseudomonadota</taxon>
        <taxon>Gammaproteobacteria</taxon>
        <taxon>Nevskiales</taxon>
        <taxon>Nevskiaceae</taxon>
        <taxon>Solimonas</taxon>
    </lineage>
</organism>
<comment type="similarity">
    <text evidence="2">Belongs to the DODA-type extradiol aromatic ring-opening dioxygenase family.</text>
</comment>
<dbReference type="CDD" id="cd07363">
    <property type="entry name" value="45_DOPA_Dioxygenase"/>
    <property type="match status" value="1"/>
</dbReference>
<dbReference type="EMBL" id="FOFS01000020">
    <property type="protein sequence ID" value="SER20509.1"/>
    <property type="molecule type" value="Genomic_DNA"/>
</dbReference>
<dbReference type="PIRSF" id="PIRSF006157">
    <property type="entry name" value="Doxgns_DODA"/>
    <property type="match status" value="1"/>
</dbReference>
<evidence type="ECO:0000313" key="7">
    <source>
        <dbReference type="EMBL" id="SER20509.1"/>
    </source>
</evidence>
<protein>
    <submittedName>
        <fullName evidence="7">Aromatic ring-opening dioxygenase, catalytic subunit, LigB family</fullName>
    </submittedName>
</protein>
<dbReference type="AlphaFoldDB" id="A0A1H9MAL1"/>
<dbReference type="Gene3D" id="3.40.830.10">
    <property type="entry name" value="LigB-like"/>
    <property type="match status" value="1"/>
</dbReference>
<keyword evidence="3" id="KW-0479">Metal-binding</keyword>
<dbReference type="SUPFAM" id="SSF53213">
    <property type="entry name" value="LigB-like"/>
    <property type="match status" value="1"/>
</dbReference>
<dbReference type="Proteomes" id="UP000199233">
    <property type="component" value="Unassembled WGS sequence"/>
</dbReference>
<name>A0A1H9MAL1_9GAMM</name>
<evidence type="ECO:0000256" key="4">
    <source>
        <dbReference type="ARBA" id="ARBA00022833"/>
    </source>
</evidence>
<dbReference type="GO" id="GO:0008270">
    <property type="term" value="F:zinc ion binding"/>
    <property type="evidence" value="ECO:0007669"/>
    <property type="project" value="InterPro"/>
</dbReference>
<dbReference type="GO" id="GO:0008198">
    <property type="term" value="F:ferrous iron binding"/>
    <property type="evidence" value="ECO:0007669"/>
    <property type="project" value="InterPro"/>
</dbReference>
<sequence>MSAMSTLFISHGSPMLALQDHATTRAWSAMAAAQPRPRAVLVASAHYLTAAPAVGAAERPATGHDFGGFPAPLYQLQYPAPGAPALAARVAELLAAAGLPAQLEPQRGLDHGIWVPLRRFWPQAEVPVIPLALQPRRDAAYHLQLGRALRPLLDEEVLIIGSGNLTHNLYELQIGEDEHTASYAREFSDWMAQRLHAHDDAALAEYRSRAPQAARAHPSDEHLLPLFVAYGAAGTEAQVERVYDAVTDGVLAMDCYRFTPAH</sequence>
<keyword evidence="8" id="KW-1185">Reference proteome</keyword>
<evidence type="ECO:0000256" key="5">
    <source>
        <dbReference type="ARBA" id="ARBA00023002"/>
    </source>
</evidence>
<dbReference type="PANTHER" id="PTHR30096:SF0">
    <property type="entry name" value="4,5-DOPA DIOXYGENASE EXTRADIOL-LIKE PROTEIN"/>
    <property type="match status" value="1"/>
</dbReference>